<proteinExistence type="inferred from homology"/>
<dbReference type="STRING" id="1611254.A0A2G5UD67"/>
<dbReference type="Proteomes" id="UP000230233">
    <property type="component" value="Chromosome IV"/>
</dbReference>
<evidence type="ECO:0000259" key="4">
    <source>
        <dbReference type="PROSITE" id="PS50207"/>
    </source>
</evidence>
<sequence>MPKVTETKRKIKANKKDREKRRKKLQMDQEKNRRSLEYFLEMKEKQAARDSAESQKSIIAGDTEGEVKEKNAETAQQETVEDVVMEIACAVAGEPSDTMESAFPGPVDLFEVPMTSDSKIMSIEPENSSLKYGLQEEMSSIDPSDTSHQCSSATLEKKINPVGTLECDPPNVLKMDHQSTGFESPQILIQEKQLDSTIIFNEKPQKNEPAVKVVNELKIPRQLTVPNEAAVANQNCKPQKSESEIEKLLEDETTIDLEYVNLDKKDVRDENISKVTEAGICEVQIDKNQKNPVGILECNPPNAPTMKQSMGFAFPQVSVQEKESDSSIQFNAKSLTKDLAVKIDEALTIPKIQKPVPMKAVSKNSKNQSSESQLKKLLKVGNTIKSTEVLESADGCPGFVNHNEKDAREDINPKAMEAETCDVPKNNGKPDSIDSVVDMCQLVNEASKKLKNPDQSLNALKNSDMAMEVCSETPLDTADKDSFNNPIESTPEYVPVVSNMPELFEPVVDMDLDEIMQETALKQEVLIAKVSQKQKSPRHVSEKNEYLKTTKTSKVSASKKLDVQHTNHSGSTCLVENALKQNEIPENEPPKIDAEPGVAPKSQFVPIWANFQDLEDSEEEPNLPVTPEKKPKETAKTGNGIADYVKFMQELKKNPPPPKIPKKTEETDESAVIRYRYEETDLIRKPMNLKDRRAATAYPNSRRSRSLIIKIGDSGDEKSMSADVRNLKKLLESLTFTVELAENLTAKQIGETIKRFGSGYHGDSAVIFFIAHGDQQGIIGCDKSVFELDEVYSLLSPEQAPRLAGKPKLIFSECCRGDRQHSGYRVMDEPRSAHGLSRSGMGSSGEKVGESTRTIPTNQDFLVCNATSHNNLAFADANYGTYHVQVLCQTFARRAHRDDLEKMLVEIRKRMAAMEFRGNGVLKKQMPEVTSTLTRAFFFNIPRKLKQ</sequence>
<feature type="region of interest" description="Disordered" evidence="3">
    <location>
        <begin position="828"/>
        <end position="852"/>
    </location>
</feature>
<feature type="domain" description="Caspase family p20" evidence="5">
    <location>
        <begin position="722"/>
        <end position="819"/>
    </location>
</feature>
<keyword evidence="7" id="KW-1185">Reference proteome</keyword>
<dbReference type="PRINTS" id="PR00376">
    <property type="entry name" value="IL1BCENZYME"/>
</dbReference>
<dbReference type="InterPro" id="IPR001309">
    <property type="entry name" value="Pept_C14_p20"/>
</dbReference>
<dbReference type="SMART" id="SM00115">
    <property type="entry name" value="CASc"/>
    <property type="match status" value="1"/>
</dbReference>
<dbReference type="GO" id="GO:0072557">
    <property type="term" value="C:IPAF inflammasome complex"/>
    <property type="evidence" value="ECO:0007669"/>
    <property type="project" value="TreeGrafter"/>
</dbReference>
<dbReference type="InterPro" id="IPR011600">
    <property type="entry name" value="Pept_C14_caspase"/>
</dbReference>
<comment type="caution">
    <text evidence="6">The sequence shown here is derived from an EMBL/GenBank/DDBJ whole genome shotgun (WGS) entry which is preliminary data.</text>
</comment>
<dbReference type="Pfam" id="PF00656">
    <property type="entry name" value="Peptidase_C14"/>
    <property type="match status" value="1"/>
</dbReference>
<dbReference type="PANTHER" id="PTHR47901">
    <property type="entry name" value="CASPASE RECRUITMENT DOMAIN-CONTAINING PROTEIN 18"/>
    <property type="match status" value="1"/>
</dbReference>
<protein>
    <recommendedName>
        <fullName evidence="8">Caspase family p20 domain-containing protein</fullName>
    </recommendedName>
</protein>
<dbReference type="PROSITE" id="PS50207">
    <property type="entry name" value="CASPASE_P10"/>
    <property type="match status" value="1"/>
</dbReference>
<dbReference type="SUPFAM" id="SSF52129">
    <property type="entry name" value="Caspase-like"/>
    <property type="match status" value="1"/>
</dbReference>
<dbReference type="InterPro" id="IPR015917">
    <property type="entry name" value="Pept_C14A"/>
</dbReference>
<feature type="compositionally biased region" description="Basic residues" evidence="3">
    <location>
        <begin position="9"/>
        <end position="24"/>
    </location>
</feature>
<evidence type="ECO:0000259" key="5">
    <source>
        <dbReference type="PROSITE" id="PS50208"/>
    </source>
</evidence>
<feature type="compositionally biased region" description="Low complexity" evidence="3">
    <location>
        <begin position="549"/>
        <end position="558"/>
    </location>
</feature>
<feature type="domain" description="Caspase family p10" evidence="4">
    <location>
        <begin position="851"/>
        <end position="941"/>
    </location>
</feature>
<organism evidence="6 7">
    <name type="scientific">Caenorhabditis nigoni</name>
    <dbReference type="NCBI Taxonomy" id="1611254"/>
    <lineage>
        <taxon>Eukaryota</taxon>
        <taxon>Metazoa</taxon>
        <taxon>Ecdysozoa</taxon>
        <taxon>Nematoda</taxon>
        <taxon>Chromadorea</taxon>
        <taxon>Rhabditida</taxon>
        <taxon>Rhabditina</taxon>
        <taxon>Rhabditomorpha</taxon>
        <taxon>Rhabditoidea</taxon>
        <taxon>Rhabditidae</taxon>
        <taxon>Peloderinae</taxon>
        <taxon>Caenorhabditis</taxon>
    </lineage>
</organism>
<dbReference type="GO" id="GO:0006508">
    <property type="term" value="P:proteolysis"/>
    <property type="evidence" value="ECO:0007669"/>
    <property type="project" value="InterPro"/>
</dbReference>
<name>A0A2G5UD67_9PELO</name>
<dbReference type="GO" id="GO:0004197">
    <property type="term" value="F:cysteine-type endopeptidase activity"/>
    <property type="evidence" value="ECO:0007669"/>
    <property type="project" value="InterPro"/>
</dbReference>
<feature type="region of interest" description="Disordered" evidence="3">
    <location>
        <begin position="45"/>
        <end position="69"/>
    </location>
</feature>
<dbReference type="OrthoDB" id="6114029at2759"/>
<dbReference type="Gene3D" id="3.40.50.1460">
    <property type="match status" value="1"/>
</dbReference>
<feature type="region of interest" description="Disordered" evidence="3">
    <location>
        <begin position="1"/>
        <end position="33"/>
    </location>
</feature>
<feature type="compositionally biased region" description="Basic and acidic residues" evidence="3">
    <location>
        <begin position="539"/>
        <end position="548"/>
    </location>
</feature>
<gene>
    <name evidence="6" type="primary">Cnig_chr_IV.g16091</name>
    <name evidence="6" type="ORF">B9Z55_016091</name>
</gene>
<feature type="region of interest" description="Disordered" evidence="3">
    <location>
        <begin position="534"/>
        <end position="573"/>
    </location>
</feature>
<dbReference type="GO" id="GO:0072559">
    <property type="term" value="C:NLRP3 inflammasome complex"/>
    <property type="evidence" value="ECO:0007669"/>
    <property type="project" value="TreeGrafter"/>
</dbReference>
<reference evidence="7" key="1">
    <citation type="submission" date="2017-10" db="EMBL/GenBank/DDBJ databases">
        <title>Rapid genome shrinkage in a self-fertile nematode reveals novel sperm competition proteins.</title>
        <authorList>
            <person name="Yin D."/>
            <person name="Schwarz E.M."/>
            <person name="Thomas C.G."/>
            <person name="Felde R.L."/>
            <person name="Korf I.F."/>
            <person name="Cutter A.D."/>
            <person name="Schartner C.M."/>
            <person name="Ralston E.J."/>
            <person name="Meyer B.J."/>
            <person name="Haag E.S."/>
        </authorList>
    </citation>
    <scope>NUCLEOTIDE SEQUENCE [LARGE SCALE GENOMIC DNA]</scope>
    <source>
        <strain evidence="7">JU1422</strain>
    </source>
</reference>
<evidence type="ECO:0000256" key="2">
    <source>
        <dbReference type="RuleBase" id="RU003971"/>
    </source>
</evidence>
<evidence type="ECO:0000313" key="6">
    <source>
        <dbReference type="EMBL" id="PIC37470.1"/>
    </source>
</evidence>
<dbReference type="PANTHER" id="PTHR47901:SF3">
    <property type="entry name" value="CASPASE-1"/>
    <property type="match status" value="1"/>
</dbReference>
<evidence type="ECO:0000256" key="3">
    <source>
        <dbReference type="SAM" id="MobiDB-lite"/>
    </source>
</evidence>
<dbReference type="InterPro" id="IPR029030">
    <property type="entry name" value="Caspase-like_dom_sf"/>
</dbReference>
<dbReference type="PROSITE" id="PS50208">
    <property type="entry name" value="CASPASE_P20"/>
    <property type="match status" value="1"/>
</dbReference>
<comment type="similarity">
    <text evidence="1 2">Belongs to the peptidase C14A family.</text>
</comment>
<dbReference type="InterPro" id="IPR002138">
    <property type="entry name" value="Pept_C14_p10"/>
</dbReference>
<accession>A0A2G5UD67</accession>
<dbReference type="GO" id="GO:0097169">
    <property type="term" value="C:AIM2 inflammasome complex"/>
    <property type="evidence" value="ECO:0007669"/>
    <property type="project" value="TreeGrafter"/>
</dbReference>
<evidence type="ECO:0000256" key="1">
    <source>
        <dbReference type="ARBA" id="ARBA00010134"/>
    </source>
</evidence>
<feature type="region of interest" description="Disordered" evidence="3">
    <location>
        <begin position="615"/>
        <end position="636"/>
    </location>
</feature>
<dbReference type="AlphaFoldDB" id="A0A2G5UD67"/>
<dbReference type="EMBL" id="PDUG01000004">
    <property type="protein sequence ID" value="PIC37470.1"/>
    <property type="molecule type" value="Genomic_DNA"/>
</dbReference>
<evidence type="ECO:0008006" key="8">
    <source>
        <dbReference type="Google" id="ProtNLM"/>
    </source>
</evidence>
<evidence type="ECO:0000313" key="7">
    <source>
        <dbReference type="Proteomes" id="UP000230233"/>
    </source>
</evidence>
<dbReference type="InterPro" id="IPR002398">
    <property type="entry name" value="Pept_C14"/>
</dbReference>